<sequence length="57" mass="6274">GQEFPLRTPLLVVKVNYIGRRERILYPPAKSQDTQGGSVETTPTRILSVGKAIYTAS</sequence>
<gene>
    <name evidence="1" type="ORF">SK128_011633</name>
</gene>
<dbReference type="EMBL" id="JAXCGZ010000403">
    <property type="protein sequence ID" value="KAK7086041.1"/>
    <property type="molecule type" value="Genomic_DNA"/>
</dbReference>
<comment type="caution">
    <text evidence="1">The sequence shown here is derived from an EMBL/GenBank/DDBJ whole genome shotgun (WGS) entry which is preliminary data.</text>
</comment>
<feature type="non-terminal residue" evidence="1">
    <location>
        <position position="57"/>
    </location>
</feature>
<evidence type="ECO:0000313" key="1">
    <source>
        <dbReference type="EMBL" id="KAK7086041.1"/>
    </source>
</evidence>
<dbReference type="Proteomes" id="UP001381693">
    <property type="component" value="Unassembled WGS sequence"/>
</dbReference>
<name>A0AAN8XKQ4_HALRR</name>
<proteinExistence type="predicted"/>
<evidence type="ECO:0000313" key="2">
    <source>
        <dbReference type="Proteomes" id="UP001381693"/>
    </source>
</evidence>
<organism evidence="1 2">
    <name type="scientific">Halocaridina rubra</name>
    <name type="common">Hawaiian red shrimp</name>
    <dbReference type="NCBI Taxonomy" id="373956"/>
    <lineage>
        <taxon>Eukaryota</taxon>
        <taxon>Metazoa</taxon>
        <taxon>Ecdysozoa</taxon>
        <taxon>Arthropoda</taxon>
        <taxon>Crustacea</taxon>
        <taxon>Multicrustacea</taxon>
        <taxon>Malacostraca</taxon>
        <taxon>Eumalacostraca</taxon>
        <taxon>Eucarida</taxon>
        <taxon>Decapoda</taxon>
        <taxon>Pleocyemata</taxon>
        <taxon>Caridea</taxon>
        <taxon>Atyoidea</taxon>
        <taxon>Atyidae</taxon>
        <taxon>Halocaridina</taxon>
    </lineage>
</organism>
<dbReference type="AlphaFoldDB" id="A0AAN8XKQ4"/>
<accession>A0AAN8XKQ4</accession>
<reference evidence="1 2" key="1">
    <citation type="submission" date="2023-11" db="EMBL/GenBank/DDBJ databases">
        <title>Halocaridina rubra genome assembly.</title>
        <authorList>
            <person name="Smith C."/>
        </authorList>
    </citation>
    <scope>NUCLEOTIDE SEQUENCE [LARGE SCALE GENOMIC DNA]</scope>
    <source>
        <strain evidence="1">EP-1</strain>
        <tissue evidence="1">Whole</tissue>
    </source>
</reference>
<keyword evidence="2" id="KW-1185">Reference proteome</keyword>
<protein>
    <submittedName>
        <fullName evidence="1">Uncharacterized protein</fullName>
    </submittedName>
</protein>
<feature type="non-terminal residue" evidence="1">
    <location>
        <position position="1"/>
    </location>
</feature>